<gene>
    <name evidence="2" type="ORF">SAMN04488524_0539</name>
</gene>
<feature type="region of interest" description="Disordered" evidence="1">
    <location>
        <begin position="1"/>
        <end position="82"/>
    </location>
</feature>
<organism evidence="2 3">
    <name type="scientific">Pedobacter africanus</name>
    <dbReference type="NCBI Taxonomy" id="151894"/>
    <lineage>
        <taxon>Bacteria</taxon>
        <taxon>Pseudomonadati</taxon>
        <taxon>Bacteroidota</taxon>
        <taxon>Sphingobacteriia</taxon>
        <taxon>Sphingobacteriales</taxon>
        <taxon>Sphingobacteriaceae</taxon>
        <taxon>Pedobacter</taxon>
    </lineage>
</organism>
<keyword evidence="3" id="KW-1185">Reference proteome</keyword>
<dbReference type="Proteomes" id="UP000192756">
    <property type="component" value="Unassembled WGS sequence"/>
</dbReference>
<dbReference type="AlphaFoldDB" id="A0A1W1ZAN3"/>
<feature type="compositionally biased region" description="Basic and acidic residues" evidence="1">
    <location>
        <begin position="71"/>
        <end position="82"/>
    </location>
</feature>
<dbReference type="RefSeq" id="WP_084236869.1">
    <property type="nucleotide sequence ID" value="NZ_FWXT01000001.1"/>
</dbReference>
<proteinExistence type="predicted"/>
<reference evidence="3" key="1">
    <citation type="submission" date="2017-04" db="EMBL/GenBank/DDBJ databases">
        <authorList>
            <person name="Varghese N."/>
            <person name="Submissions S."/>
        </authorList>
    </citation>
    <scope>NUCLEOTIDE SEQUENCE [LARGE SCALE GENOMIC DNA]</scope>
    <source>
        <strain evidence="3">DSM 12126</strain>
    </source>
</reference>
<evidence type="ECO:0000313" key="3">
    <source>
        <dbReference type="Proteomes" id="UP000192756"/>
    </source>
</evidence>
<sequence length="82" mass="8983">METKDEKSAPREIGSNLTGAALKGKPGHERDIPAAAFNDDGEAKATDKPKEHIENTDALLGDVHPTKRHEKSQEQHNADQEE</sequence>
<dbReference type="OrthoDB" id="9929590at2"/>
<evidence type="ECO:0000256" key="1">
    <source>
        <dbReference type="SAM" id="MobiDB-lite"/>
    </source>
</evidence>
<name>A0A1W1ZAN3_9SPHI</name>
<protein>
    <submittedName>
        <fullName evidence="2">Uncharacterized protein</fullName>
    </submittedName>
</protein>
<feature type="compositionally biased region" description="Basic and acidic residues" evidence="1">
    <location>
        <begin position="1"/>
        <end position="10"/>
    </location>
</feature>
<feature type="compositionally biased region" description="Basic and acidic residues" evidence="1">
    <location>
        <begin position="41"/>
        <end position="55"/>
    </location>
</feature>
<dbReference type="STRING" id="151894.SAMN04488524_0539"/>
<accession>A0A1W1ZAN3</accession>
<dbReference type="EMBL" id="FWXT01000001">
    <property type="protein sequence ID" value="SMC45467.1"/>
    <property type="molecule type" value="Genomic_DNA"/>
</dbReference>
<evidence type="ECO:0000313" key="2">
    <source>
        <dbReference type="EMBL" id="SMC45467.1"/>
    </source>
</evidence>